<feature type="transmembrane region" description="Helical" evidence="1">
    <location>
        <begin position="211"/>
        <end position="231"/>
    </location>
</feature>
<accession>A0ABS5KE25</accession>
<feature type="transmembrane region" description="Helical" evidence="1">
    <location>
        <begin position="243"/>
        <end position="265"/>
    </location>
</feature>
<feature type="transmembrane region" description="Helical" evidence="1">
    <location>
        <begin position="116"/>
        <end position="132"/>
    </location>
</feature>
<keyword evidence="1" id="KW-0472">Membrane</keyword>
<dbReference type="PANTHER" id="PTHR30590">
    <property type="entry name" value="INNER MEMBRANE PROTEIN"/>
    <property type="match status" value="1"/>
</dbReference>
<keyword evidence="4" id="KW-1185">Reference proteome</keyword>
<evidence type="ECO:0000313" key="4">
    <source>
        <dbReference type="Proteomes" id="UP000721861"/>
    </source>
</evidence>
<name>A0ABS5KE25_9BACT</name>
<sequence>MKPQIQRLHVIDALRGFAIVAIMLLHNLEHFDFYFLPPDLPEWMVKLDQTIWDTLFFLFASKSYSIFALLFGLTFFIQSNNQQLKGKDFRGRFAWRLVILFAFGMLNSLFFQGDILTIYAVIGFLLIPLANFPNKVLVGIAIVMLLQPLEWMGLIQAIQNPTMEISNPVSWTYFGKMQEYIPESSIINTWVGNITNGKKAVLLWNWENGRFFIIFAMFLFGIVAGRKQLFVNTETTNKFWKKVLIAATMAFIILYPIRIVLPGWIESAAIERSVMTMFTPWTDIALMLVWVSGITLLFQKGRWQGFLMLFAPLGKMSLSNYMMQSVLGSSIYYGYGLALYQYTGATYSFLIAILLTAFTGIFCHWWAKHYKHGPLEGIWHKLTWIGTRK</sequence>
<feature type="transmembrane region" description="Helical" evidence="1">
    <location>
        <begin position="55"/>
        <end position="77"/>
    </location>
</feature>
<evidence type="ECO:0000259" key="2">
    <source>
        <dbReference type="Pfam" id="PF04235"/>
    </source>
</evidence>
<proteinExistence type="predicted"/>
<protein>
    <submittedName>
        <fullName evidence="3">DUF418 domain-containing protein</fullName>
    </submittedName>
</protein>
<feature type="transmembrane region" description="Helical" evidence="1">
    <location>
        <begin position="12"/>
        <end position="35"/>
    </location>
</feature>
<gene>
    <name evidence="3" type="ORF">KEM09_17685</name>
</gene>
<comment type="caution">
    <text evidence="3">The sequence shown here is derived from an EMBL/GenBank/DDBJ whole genome shotgun (WGS) entry which is preliminary data.</text>
</comment>
<organism evidence="3 4">
    <name type="scientific">Carboxylicivirga mesophila</name>
    <dbReference type="NCBI Taxonomy" id="1166478"/>
    <lineage>
        <taxon>Bacteria</taxon>
        <taxon>Pseudomonadati</taxon>
        <taxon>Bacteroidota</taxon>
        <taxon>Bacteroidia</taxon>
        <taxon>Marinilabiliales</taxon>
        <taxon>Marinilabiliaceae</taxon>
        <taxon>Carboxylicivirga</taxon>
    </lineage>
</organism>
<dbReference type="Pfam" id="PF04235">
    <property type="entry name" value="DUF418"/>
    <property type="match status" value="1"/>
</dbReference>
<keyword evidence="1" id="KW-0812">Transmembrane</keyword>
<dbReference type="PANTHER" id="PTHR30590:SF2">
    <property type="entry name" value="INNER MEMBRANE PROTEIN"/>
    <property type="match status" value="1"/>
</dbReference>
<keyword evidence="1" id="KW-1133">Transmembrane helix</keyword>
<dbReference type="InterPro" id="IPR052529">
    <property type="entry name" value="Bact_Transport_Assoc"/>
</dbReference>
<feature type="transmembrane region" description="Helical" evidence="1">
    <location>
        <begin position="137"/>
        <end position="158"/>
    </location>
</feature>
<reference evidence="3 4" key="1">
    <citation type="journal article" date="2014" name="Int. J. Syst. Evol. Microbiol.">
        <title>Carboxylicivirga gen. nov. in the family Marinilabiliaceae with two novel species, Carboxylicivirga mesophila sp. nov. and Carboxylicivirga taeanensis sp. nov., and reclassification of Cytophaga fermentans as Saccharicrinis fermentans gen. nov., comb. nov.</title>
        <authorList>
            <person name="Yang S.H."/>
            <person name="Seo H.S."/>
            <person name="Woo J.H."/>
            <person name="Oh H.M."/>
            <person name="Jang H."/>
            <person name="Lee J.H."/>
            <person name="Kim S.J."/>
            <person name="Kwon K.K."/>
        </authorList>
    </citation>
    <scope>NUCLEOTIDE SEQUENCE [LARGE SCALE GENOMIC DNA]</scope>
    <source>
        <strain evidence="3 4">JCM 18290</strain>
    </source>
</reference>
<dbReference type="EMBL" id="JAGUCN010000024">
    <property type="protein sequence ID" value="MBS2213250.1"/>
    <property type="molecule type" value="Genomic_DNA"/>
</dbReference>
<feature type="domain" description="DUF418" evidence="2">
    <location>
        <begin position="224"/>
        <end position="385"/>
    </location>
</feature>
<feature type="transmembrane region" description="Helical" evidence="1">
    <location>
        <begin position="93"/>
        <end position="110"/>
    </location>
</feature>
<feature type="transmembrane region" description="Helical" evidence="1">
    <location>
        <begin position="277"/>
        <end position="298"/>
    </location>
</feature>
<dbReference type="RefSeq" id="WP_212230306.1">
    <property type="nucleotide sequence ID" value="NZ_JAGUCN010000024.1"/>
</dbReference>
<evidence type="ECO:0000256" key="1">
    <source>
        <dbReference type="SAM" id="Phobius"/>
    </source>
</evidence>
<dbReference type="Proteomes" id="UP000721861">
    <property type="component" value="Unassembled WGS sequence"/>
</dbReference>
<evidence type="ECO:0000313" key="3">
    <source>
        <dbReference type="EMBL" id="MBS2213250.1"/>
    </source>
</evidence>
<dbReference type="InterPro" id="IPR007349">
    <property type="entry name" value="DUF418"/>
</dbReference>
<feature type="transmembrane region" description="Helical" evidence="1">
    <location>
        <begin position="347"/>
        <end position="367"/>
    </location>
</feature>
<feature type="transmembrane region" description="Helical" evidence="1">
    <location>
        <begin position="318"/>
        <end position="335"/>
    </location>
</feature>